<keyword evidence="2" id="KW-0812">Transmembrane</keyword>
<comment type="subcellular location">
    <subcellularLocation>
        <location evidence="6">Nucleus outer membrane</location>
        <topology evidence="6">Single-pass membrane protein</topology>
    </subcellularLocation>
</comment>
<keyword evidence="3" id="KW-1133">Transmembrane helix</keyword>
<evidence type="ECO:0000256" key="6">
    <source>
        <dbReference type="ARBA" id="ARBA00034303"/>
    </source>
</evidence>
<evidence type="ECO:0000256" key="4">
    <source>
        <dbReference type="ARBA" id="ARBA00023136"/>
    </source>
</evidence>
<keyword evidence="5" id="KW-0539">Nucleus</keyword>
<keyword evidence="4" id="KW-0472">Membrane</keyword>
<dbReference type="PANTHER" id="PTHR12265">
    <property type="entry name" value="TRANSMEMBRANE PROTEIN 53"/>
    <property type="match status" value="1"/>
</dbReference>
<dbReference type="AlphaFoldDB" id="A0A4S4KUX8"/>
<dbReference type="InterPro" id="IPR029058">
    <property type="entry name" value="AB_hydrolase_fold"/>
</dbReference>
<dbReference type="PANTHER" id="PTHR12265:SF30">
    <property type="entry name" value="TRANSMEMBRANE PROTEIN 53"/>
    <property type="match status" value="1"/>
</dbReference>
<gene>
    <name evidence="7" type="ORF">EW026_g386</name>
</gene>
<organism evidence="7 8">
    <name type="scientific">Hermanssonia centrifuga</name>
    <dbReference type="NCBI Taxonomy" id="98765"/>
    <lineage>
        <taxon>Eukaryota</taxon>
        <taxon>Fungi</taxon>
        <taxon>Dikarya</taxon>
        <taxon>Basidiomycota</taxon>
        <taxon>Agaricomycotina</taxon>
        <taxon>Agaricomycetes</taxon>
        <taxon>Polyporales</taxon>
        <taxon>Meruliaceae</taxon>
        <taxon>Hermanssonia</taxon>
    </lineage>
</organism>
<sequence>MPFARIASEWNHENQSLPDDVAQKLSRRDEPATVRGISLDTQFSKVDPSRHGQVSMFVQGAAGVPSNITTAFPVSNITTRGLDGRSSSSSILSPIIQAFEAGIKITVDAKVHVDLTYGVAAQGTLVPPQMTEFGLFADFDATLDGSLSADALASINLNPGTIKVFDVALSGLDFPGVLSLGPVFQINAEAIVALTGNANMSVDLAYSVTGAQLFFPPSTGGDVYVSSPPDTSSAGSHDPQVILILGWMNAQAPHLQKYLDNYRTIFPGATLILVRTWGSFWWSGAGSREACLTPAIDALKGSGMFRDTPPSLLVHVFSNGGNYLMVELARILASRGLASQPSSPSQACLVLDSLPGSGELSDALRAFTAGMRSPVMKLLACIPLTFIWVALTVIRWMSGKSQLLTELQNRLNKPTLLPWFTKDTPRLYLYGDGDEVVRAHSIEGHIAAAKQLGLHVQAELFHGSPHVSHARKDPERYWGAVKSLWEAEWKARHT</sequence>
<dbReference type="Proteomes" id="UP000309038">
    <property type="component" value="Unassembled WGS sequence"/>
</dbReference>
<comment type="similarity">
    <text evidence="1">Belongs to the TMEM53 family.</text>
</comment>
<evidence type="ECO:0000256" key="1">
    <source>
        <dbReference type="ARBA" id="ARBA00007387"/>
    </source>
</evidence>
<dbReference type="EMBL" id="SGPJ01000005">
    <property type="protein sequence ID" value="THH02504.1"/>
    <property type="molecule type" value="Genomic_DNA"/>
</dbReference>
<evidence type="ECO:0000313" key="7">
    <source>
        <dbReference type="EMBL" id="THH02504.1"/>
    </source>
</evidence>
<evidence type="ECO:0000313" key="8">
    <source>
        <dbReference type="Proteomes" id="UP000309038"/>
    </source>
</evidence>
<name>A0A4S4KUX8_9APHY</name>
<dbReference type="GO" id="GO:0005640">
    <property type="term" value="C:nuclear outer membrane"/>
    <property type="evidence" value="ECO:0007669"/>
    <property type="project" value="UniProtKB-SubCell"/>
</dbReference>
<evidence type="ECO:0000256" key="3">
    <source>
        <dbReference type="ARBA" id="ARBA00022989"/>
    </source>
</evidence>
<protein>
    <recommendedName>
        <fullName evidence="9">Transmembrane protein</fullName>
    </recommendedName>
</protein>
<dbReference type="InterPro" id="IPR008547">
    <property type="entry name" value="DUF829_TMEM53"/>
</dbReference>
<accession>A0A4S4KUX8</accession>
<evidence type="ECO:0000256" key="5">
    <source>
        <dbReference type="ARBA" id="ARBA00023242"/>
    </source>
</evidence>
<evidence type="ECO:0008006" key="9">
    <source>
        <dbReference type="Google" id="ProtNLM"/>
    </source>
</evidence>
<reference evidence="7 8" key="1">
    <citation type="submission" date="2019-02" db="EMBL/GenBank/DDBJ databases">
        <title>Genome sequencing of the rare red list fungi Phlebia centrifuga.</title>
        <authorList>
            <person name="Buettner E."/>
            <person name="Kellner H."/>
        </authorList>
    </citation>
    <scope>NUCLEOTIDE SEQUENCE [LARGE SCALE GENOMIC DNA]</scope>
    <source>
        <strain evidence="7 8">DSM 108282</strain>
    </source>
</reference>
<dbReference type="Pfam" id="PF05705">
    <property type="entry name" value="DUF829"/>
    <property type="match status" value="1"/>
</dbReference>
<comment type="caution">
    <text evidence="7">The sequence shown here is derived from an EMBL/GenBank/DDBJ whole genome shotgun (WGS) entry which is preliminary data.</text>
</comment>
<keyword evidence="8" id="KW-1185">Reference proteome</keyword>
<proteinExistence type="inferred from homology"/>
<evidence type="ECO:0000256" key="2">
    <source>
        <dbReference type="ARBA" id="ARBA00022692"/>
    </source>
</evidence>
<dbReference type="SUPFAM" id="SSF53474">
    <property type="entry name" value="alpha/beta-Hydrolases"/>
    <property type="match status" value="1"/>
</dbReference>